<protein>
    <submittedName>
        <fullName evidence="6">3-phosphoglycerate dehydrogenase</fullName>
    </submittedName>
</protein>
<evidence type="ECO:0000259" key="5">
    <source>
        <dbReference type="Pfam" id="PF02826"/>
    </source>
</evidence>
<proteinExistence type="inferred from homology"/>
<dbReference type="EMBL" id="BMNL01000001">
    <property type="protein sequence ID" value="GGP19235.1"/>
    <property type="molecule type" value="Genomic_DNA"/>
</dbReference>
<keyword evidence="7" id="KW-1185">Reference proteome</keyword>
<dbReference type="GO" id="GO:0030267">
    <property type="term" value="F:glyoxylate reductase (NADPH) activity"/>
    <property type="evidence" value="ECO:0007669"/>
    <property type="project" value="TreeGrafter"/>
</dbReference>
<evidence type="ECO:0000256" key="3">
    <source>
        <dbReference type="RuleBase" id="RU003719"/>
    </source>
</evidence>
<name>A0A830GS03_9CREN</name>
<reference evidence="6" key="2">
    <citation type="submission" date="2020-09" db="EMBL/GenBank/DDBJ databases">
        <authorList>
            <person name="Sun Q."/>
            <person name="Ohkuma M."/>
        </authorList>
    </citation>
    <scope>NUCLEOTIDE SEQUENCE</scope>
    <source>
        <strain evidence="6">JCM 10088</strain>
    </source>
</reference>
<evidence type="ECO:0000313" key="6">
    <source>
        <dbReference type="EMBL" id="GGP19235.1"/>
    </source>
</evidence>
<keyword evidence="1 3" id="KW-0560">Oxidoreductase</keyword>
<dbReference type="GO" id="GO:0016618">
    <property type="term" value="F:hydroxypyruvate reductase [NAD(P)H] activity"/>
    <property type="evidence" value="ECO:0007669"/>
    <property type="project" value="TreeGrafter"/>
</dbReference>
<gene>
    <name evidence="6" type="ORF">GCM10007981_02100</name>
</gene>
<dbReference type="Gene3D" id="3.40.50.720">
    <property type="entry name" value="NAD(P)-binding Rossmann-like Domain"/>
    <property type="match status" value="2"/>
</dbReference>
<dbReference type="InterPro" id="IPR050223">
    <property type="entry name" value="D-isomer_2-hydroxyacid_DH"/>
</dbReference>
<dbReference type="PANTHER" id="PTHR10996">
    <property type="entry name" value="2-HYDROXYACID DEHYDROGENASE-RELATED"/>
    <property type="match status" value="1"/>
</dbReference>
<feature type="domain" description="D-isomer specific 2-hydroxyacid dehydrogenase catalytic" evidence="4">
    <location>
        <begin position="12"/>
        <end position="320"/>
    </location>
</feature>
<dbReference type="SUPFAM" id="SSF51735">
    <property type="entry name" value="NAD(P)-binding Rossmann-fold domains"/>
    <property type="match status" value="1"/>
</dbReference>
<dbReference type="InterPro" id="IPR036291">
    <property type="entry name" value="NAD(P)-bd_dom_sf"/>
</dbReference>
<dbReference type="Proteomes" id="UP000610960">
    <property type="component" value="Unassembled WGS sequence"/>
</dbReference>
<comment type="caution">
    <text evidence="6">The sequence shown here is derived from an EMBL/GenBank/DDBJ whole genome shotgun (WGS) entry which is preliminary data.</text>
</comment>
<reference evidence="6" key="1">
    <citation type="journal article" date="2014" name="Int. J. Syst. Evol. Microbiol.">
        <title>Complete genome sequence of Corynebacterium casei LMG S-19264T (=DSM 44701T), isolated from a smear-ripened cheese.</title>
        <authorList>
            <consortium name="US DOE Joint Genome Institute (JGI-PGF)"/>
            <person name="Walter F."/>
            <person name="Albersmeier A."/>
            <person name="Kalinowski J."/>
            <person name="Ruckert C."/>
        </authorList>
    </citation>
    <scope>NUCLEOTIDE SEQUENCE</scope>
    <source>
        <strain evidence="6">JCM 10088</strain>
    </source>
</reference>
<evidence type="ECO:0000256" key="1">
    <source>
        <dbReference type="ARBA" id="ARBA00023002"/>
    </source>
</evidence>
<dbReference type="GO" id="GO:0051287">
    <property type="term" value="F:NAD binding"/>
    <property type="evidence" value="ECO:0007669"/>
    <property type="project" value="InterPro"/>
</dbReference>
<dbReference type="PANTHER" id="PTHR10996:SF178">
    <property type="entry name" value="2-HYDROXYACID DEHYDROGENASE YGL185C-RELATED"/>
    <property type="match status" value="1"/>
</dbReference>
<dbReference type="CDD" id="cd12165">
    <property type="entry name" value="2-Hacid_dh_6"/>
    <property type="match status" value="1"/>
</dbReference>
<feature type="domain" description="D-isomer specific 2-hydroxyacid dehydrogenase NAD-binding" evidence="5">
    <location>
        <begin position="127"/>
        <end position="285"/>
    </location>
</feature>
<evidence type="ECO:0000256" key="2">
    <source>
        <dbReference type="ARBA" id="ARBA00023027"/>
    </source>
</evidence>
<dbReference type="Pfam" id="PF00389">
    <property type="entry name" value="2-Hacid_dh"/>
    <property type="match status" value="1"/>
</dbReference>
<dbReference type="InterPro" id="IPR006139">
    <property type="entry name" value="D-isomer_2_OHA_DH_cat_dom"/>
</dbReference>
<evidence type="ECO:0000313" key="7">
    <source>
        <dbReference type="Proteomes" id="UP000610960"/>
    </source>
</evidence>
<evidence type="ECO:0000259" key="4">
    <source>
        <dbReference type="Pfam" id="PF00389"/>
    </source>
</evidence>
<sequence>MAAMDIVLTTIPLPGEAIKYLENHGFQARMVSDMEEETMARAVALLCWCMGDLDLLSMIGKLRGLRAIQTFSAGVDHLPFNAIPPHVAVLSNAGAYSRPVAEFAWSLVLALAKGLNGTTPNRSAYISSPYSKPYLIHGKTLMVFGTRGIGGEAARIGKEGFKMRVIGINRSGAPAPGIDEVHPSTDAPRLAGRADVVIVSLPLTKETRGIIGRDFLSNMKDESILVNVGRGEVIVEEDLYEELKRRPGIRFGTDVWWNYGSGESVMKTKTGLHSLPNVLGTPHIAGGATYSDEVSREVIMSAVTNVVKFLEGRDARNLVNRSEYV</sequence>
<dbReference type="GO" id="GO:0005829">
    <property type="term" value="C:cytosol"/>
    <property type="evidence" value="ECO:0007669"/>
    <property type="project" value="TreeGrafter"/>
</dbReference>
<comment type="similarity">
    <text evidence="3">Belongs to the D-isomer specific 2-hydroxyacid dehydrogenase family.</text>
</comment>
<keyword evidence="2" id="KW-0520">NAD</keyword>
<accession>A0A830GS03</accession>
<organism evidence="6 7">
    <name type="scientific">Thermocladium modestius</name>
    <dbReference type="NCBI Taxonomy" id="62609"/>
    <lineage>
        <taxon>Archaea</taxon>
        <taxon>Thermoproteota</taxon>
        <taxon>Thermoprotei</taxon>
        <taxon>Thermoproteales</taxon>
        <taxon>Thermoproteaceae</taxon>
        <taxon>Thermocladium</taxon>
    </lineage>
</organism>
<dbReference type="Pfam" id="PF02826">
    <property type="entry name" value="2-Hacid_dh_C"/>
    <property type="match status" value="1"/>
</dbReference>
<dbReference type="InterPro" id="IPR006140">
    <property type="entry name" value="D-isomer_DH_NAD-bd"/>
</dbReference>
<dbReference type="AlphaFoldDB" id="A0A830GS03"/>
<dbReference type="SUPFAM" id="SSF52283">
    <property type="entry name" value="Formate/glycerate dehydrogenase catalytic domain-like"/>
    <property type="match status" value="1"/>
</dbReference>